<keyword evidence="14" id="KW-0175">Coiled coil</keyword>
<sequence>MQRNGLEHFPAGASVCPSLHSSRALGPLGAVSQPGVCRYGSRWDCCPGWRKNKGHCEATCGHGCKYGECMGPNKCKCFPGFTGKTCNQDLNECGLKPRPCEHRCMNTHGSYKCYCLNGYMLMPDGTCASSRTCDMVNCQYGCEEVKGQVQCLCPSGGLQLGPDGRTCIDIDECSTGKAVCSYNRRCVNTFGSFYCKCQLGYELKYTSGRYSCADVNECVTNTHRCNLHAECLNTQGSFQCKCKQGYRGSGFDCAVIPEKSVKEIARSPGRSKDTIKKLLAQKSSVKKHKTIKNAIPEAAVTPPSKTHLQLLDYEGGIDLGGSYSEEEKELAAAAEQEAEESDEEEKEDFENQIDERSLRGDVFLPTLFFRVLLFLMGLMKSVVKNMWHHDLKGFGWRDYISAVAAFDCSFSRGVCDWKQDADDDFDWNPADRERGDGYYMAVPAFVGHKNDMGRLKLLLTDLKPKSSYCLIFSYRLAGEKVGKLRVFLANKKTAPAWEENKGKDEKWRTGKIEIFQGAETTNSVTFESERGKGKTGEIGVDNVILISGPCPEDT</sequence>
<evidence type="ECO:0000256" key="3">
    <source>
        <dbReference type="ARBA" id="ARBA00022473"/>
    </source>
</evidence>
<comment type="similarity">
    <text evidence="2">Belongs to the nephronectin family.</text>
</comment>
<evidence type="ECO:0000256" key="10">
    <source>
        <dbReference type="ARBA" id="ARBA00022837"/>
    </source>
</evidence>
<dbReference type="FunFam" id="2.10.25.10:FF:000187">
    <property type="entry name" value="nephronectin isoform X1"/>
    <property type="match status" value="1"/>
</dbReference>
<keyword evidence="11" id="KW-0130">Cell adhesion</keyword>
<dbReference type="InterPro" id="IPR000998">
    <property type="entry name" value="MAM_dom"/>
</dbReference>
<dbReference type="InterPro" id="IPR018097">
    <property type="entry name" value="EGF_Ca-bd_CS"/>
</dbReference>
<evidence type="ECO:0000259" key="15">
    <source>
        <dbReference type="PROSITE" id="PS50026"/>
    </source>
</evidence>
<dbReference type="PROSITE" id="PS50060">
    <property type="entry name" value="MAM_2"/>
    <property type="match status" value="1"/>
</dbReference>
<dbReference type="FunFam" id="2.10.25.10:FF:000038">
    <property type="entry name" value="Fibrillin 2"/>
    <property type="match status" value="1"/>
</dbReference>
<evidence type="ECO:0000256" key="7">
    <source>
        <dbReference type="ARBA" id="ARBA00022729"/>
    </source>
</evidence>
<reference evidence="17" key="2">
    <citation type="submission" date="2025-09" db="UniProtKB">
        <authorList>
            <consortium name="Ensembl"/>
        </authorList>
    </citation>
    <scope>IDENTIFICATION</scope>
</reference>
<dbReference type="GO" id="GO:0007155">
    <property type="term" value="P:cell adhesion"/>
    <property type="evidence" value="ECO:0007669"/>
    <property type="project" value="UniProtKB-KW"/>
</dbReference>
<keyword evidence="4" id="KW-0964">Secreted</keyword>
<comment type="subcellular location">
    <subcellularLocation>
        <location evidence="1">Secreted</location>
        <location evidence="1">Extracellular space</location>
        <location evidence="1">Extracellular matrix</location>
    </subcellularLocation>
</comment>
<dbReference type="CDD" id="cd06263">
    <property type="entry name" value="MAM"/>
    <property type="match status" value="1"/>
</dbReference>
<dbReference type="Proteomes" id="UP000694409">
    <property type="component" value="Unassembled WGS sequence"/>
</dbReference>
<keyword evidence="12" id="KW-1015">Disulfide bond</keyword>
<feature type="coiled-coil region" evidence="14">
    <location>
        <begin position="323"/>
        <end position="352"/>
    </location>
</feature>
<evidence type="ECO:0000313" key="18">
    <source>
        <dbReference type="Proteomes" id="UP000694409"/>
    </source>
</evidence>
<dbReference type="GO" id="GO:0030198">
    <property type="term" value="P:extracellular matrix organization"/>
    <property type="evidence" value="ECO:0007669"/>
    <property type="project" value="Ensembl"/>
</dbReference>
<proteinExistence type="inferred from homology"/>
<dbReference type="Ensembl" id="ENSSCAT00000020730.1">
    <property type="protein sequence ID" value="ENSSCAP00000018539.1"/>
    <property type="gene ID" value="ENSSCAG00000013426.1"/>
</dbReference>
<dbReference type="GeneTree" id="ENSGT00930000150973"/>
<dbReference type="SMART" id="SM00179">
    <property type="entry name" value="EGF_CA"/>
    <property type="match status" value="3"/>
</dbReference>
<comment type="caution">
    <text evidence="13">Lacks conserved residue(s) required for the propagation of feature annotation.</text>
</comment>
<organism evidence="17 18">
    <name type="scientific">Serinus canaria</name>
    <name type="common">Island canary</name>
    <name type="synonym">Fringilla canaria</name>
    <dbReference type="NCBI Taxonomy" id="9135"/>
    <lineage>
        <taxon>Eukaryota</taxon>
        <taxon>Metazoa</taxon>
        <taxon>Chordata</taxon>
        <taxon>Craniata</taxon>
        <taxon>Vertebrata</taxon>
        <taxon>Euteleostomi</taxon>
        <taxon>Archelosauria</taxon>
        <taxon>Archosauria</taxon>
        <taxon>Dinosauria</taxon>
        <taxon>Saurischia</taxon>
        <taxon>Theropoda</taxon>
        <taxon>Coelurosauria</taxon>
        <taxon>Aves</taxon>
        <taxon>Neognathae</taxon>
        <taxon>Neoaves</taxon>
        <taxon>Telluraves</taxon>
        <taxon>Australaves</taxon>
        <taxon>Passeriformes</taxon>
        <taxon>Passeroidea</taxon>
        <taxon>Fringillidae</taxon>
        <taxon>Carduelinae</taxon>
        <taxon>Serinus</taxon>
    </lineage>
</organism>
<protein>
    <submittedName>
        <fullName evidence="17">EGF like domain multiple 6</fullName>
    </submittedName>
</protein>
<gene>
    <name evidence="17" type="primary">EGFL6</name>
</gene>
<evidence type="ECO:0000256" key="2">
    <source>
        <dbReference type="ARBA" id="ARBA00009738"/>
    </source>
</evidence>
<feature type="domain" description="EGF-like" evidence="15">
    <location>
        <begin position="169"/>
        <end position="207"/>
    </location>
</feature>
<accession>A0A8C9NK96</accession>
<dbReference type="PROSITE" id="PS01187">
    <property type="entry name" value="EGF_CA"/>
    <property type="match status" value="2"/>
</dbReference>
<dbReference type="Gene3D" id="2.10.25.10">
    <property type="entry name" value="Laminin"/>
    <property type="match status" value="5"/>
</dbReference>
<keyword evidence="5" id="KW-0272">Extracellular matrix</keyword>
<dbReference type="InterPro" id="IPR000152">
    <property type="entry name" value="EGF-type_Asp/Asn_hydroxyl_site"/>
</dbReference>
<keyword evidence="9" id="KW-0221">Differentiation</keyword>
<keyword evidence="3" id="KW-0217">Developmental protein</keyword>
<evidence type="ECO:0000256" key="14">
    <source>
        <dbReference type="SAM" id="Coils"/>
    </source>
</evidence>
<feature type="domain" description="MAM" evidence="16">
    <location>
        <begin position="406"/>
        <end position="552"/>
    </location>
</feature>
<dbReference type="SUPFAM" id="SSF49899">
    <property type="entry name" value="Concanavalin A-like lectins/glucanases"/>
    <property type="match status" value="1"/>
</dbReference>
<dbReference type="InterPro" id="IPR049883">
    <property type="entry name" value="NOTCH1_EGF-like"/>
</dbReference>
<evidence type="ECO:0000256" key="9">
    <source>
        <dbReference type="ARBA" id="ARBA00022782"/>
    </source>
</evidence>
<dbReference type="PANTHER" id="PTHR24050:SF24">
    <property type="entry name" value="EPIDERMAL GROWTH FACTOR-LIKE PROTEIN 6"/>
    <property type="match status" value="1"/>
</dbReference>
<name>A0A8C9NK96_SERCA</name>
<dbReference type="GO" id="GO:0005604">
    <property type="term" value="C:basement membrane"/>
    <property type="evidence" value="ECO:0007669"/>
    <property type="project" value="Ensembl"/>
</dbReference>
<dbReference type="FunFam" id="2.10.25.10:FF:000476">
    <property type="entry name" value="nephronectin isoform X1"/>
    <property type="match status" value="1"/>
</dbReference>
<evidence type="ECO:0000256" key="12">
    <source>
        <dbReference type="ARBA" id="ARBA00023157"/>
    </source>
</evidence>
<dbReference type="GO" id="GO:0005509">
    <property type="term" value="F:calcium ion binding"/>
    <property type="evidence" value="ECO:0007669"/>
    <property type="project" value="InterPro"/>
</dbReference>
<evidence type="ECO:0000256" key="6">
    <source>
        <dbReference type="ARBA" id="ARBA00022536"/>
    </source>
</evidence>
<dbReference type="InterPro" id="IPR052235">
    <property type="entry name" value="Nephronectin_domain"/>
</dbReference>
<evidence type="ECO:0000259" key="16">
    <source>
        <dbReference type="PROSITE" id="PS50060"/>
    </source>
</evidence>
<dbReference type="PROSITE" id="PS50026">
    <property type="entry name" value="EGF_3"/>
    <property type="match status" value="3"/>
</dbReference>
<dbReference type="SUPFAM" id="SSF57184">
    <property type="entry name" value="Growth factor receptor domain"/>
    <property type="match status" value="1"/>
</dbReference>
<dbReference type="GO" id="GO:0016020">
    <property type="term" value="C:membrane"/>
    <property type="evidence" value="ECO:0007669"/>
    <property type="project" value="InterPro"/>
</dbReference>
<evidence type="ECO:0000256" key="4">
    <source>
        <dbReference type="ARBA" id="ARBA00022525"/>
    </source>
</evidence>
<dbReference type="InterPro" id="IPR013320">
    <property type="entry name" value="ConA-like_dom_sf"/>
</dbReference>
<keyword evidence="8" id="KW-0677">Repeat</keyword>
<evidence type="ECO:0000313" key="17">
    <source>
        <dbReference type="Ensembl" id="ENSSCAP00000018539.1"/>
    </source>
</evidence>
<dbReference type="PROSITE" id="PS01186">
    <property type="entry name" value="EGF_2"/>
    <property type="match status" value="2"/>
</dbReference>
<dbReference type="CDD" id="cd00054">
    <property type="entry name" value="EGF_CA"/>
    <property type="match status" value="2"/>
</dbReference>
<evidence type="ECO:0000256" key="8">
    <source>
        <dbReference type="ARBA" id="ARBA00022737"/>
    </source>
</evidence>
<evidence type="ECO:0000256" key="1">
    <source>
        <dbReference type="ARBA" id="ARBA00004498"/>
    </source>
</evidence>
<keyword evidence="10" id="KW-0106">Calcium</keyword>
<dbReference type="PANTHER" id="PTHR24050">
    <property type="entry name" value="PA14 DOMAIN-CONTAINING PROTEIN"/>
    <property type="match status" value="1"/>
</dbReference>
<dbReference type="InterPro" id="IPR009030">
    <property type="entry name" value="Growth_fac_rcpt_cys_sf"/>
</dbReference>
<keyword evidence="6 13" id="KW-0245">EGF-like domain</keyword>
<dbReference type="AlphaFoldDB" id="A0A8C9NK96"/>
<dbReference type="PROSITE" id="PS00010">
    <property type="entry name" value="ASX_HYDROXYL"/>
    <property type="match status" value="3"/>
</dbReference>
<dbReference type="GO" id="GO:0010811">
    <property type="term" value="P:positive regulation of cell-substrate adhesion"/>
    <property type="evidence" value="ECO:0007669"/>
    <property type="project" value="Ensembl"/>
</dbReference>
<dbReference type="Pfam" id="PF00629">
    <property type="entry name" value="MAM"/>
    <property type="match status" value="1"/>
</dbReference>
<keyword evidence="7" id="KW-0732">Signal</keyword>
<dbReference type="InterPro" id="IPR000742">
    <property type="entry name" value="EGF"/>
</dbReference>
<dbReference type="GO" id="GO:0030154">
    <property type="term" value="P:cell differentiation"/>
    <property type="evidence" value="ECO:0007669"/>
    <property type="project" value="UniProtKB-KW"/>
</dbReference>
<feature type="domain" description="EGF-like" evidence="15">
    <location>
        <begin position="89"/>
        <end position="128"/>
    </location>
</feature>
<dbReference type="SUPFAM" id="SSF57196">
    <property type="entry name" value="EGF/Laminin"/>
    <property type="match status" value="1"/>
</dbReference>
<dbReference type="InterPro" id="IPR001881">
    <property type="entry name" value="EGF-like_Ca-bd_dom"/>
</dbReference>
<dbReference type="Pfam" id="PF07645">
    <property type="entry name" value="EGF_CA"/>
    <property type="match status" value="3"/>
</dbReference>
<dbReference type="Gene3D" id="2.60.120.200">
    <property type="match status" value="1"/>
</dbReference>
<evidence type="ECO:0000256" key="11">
    <source>
        <dbReference type="ARBA" id="ARBA00022889"/>
    </source>
</evidence>
<reference evidence="17" key="1">
    <citation type="submission" date="2025-08" db="UniProtKB">
        <authorList>
            <consortium name="Ensembl"/>
        </authorList>
    </citation>
    <scope>IDENTIFICATION</scope>
</reference>
<keyword evidence="18" id="KW-1185">Reference proteome</keyword>
<dbReference type="SMART" id="SM00137">
    <property type="entry name" value="MAM"/>
    <property type="match status" value="1"/>
</dbReference>
<evidence type="ECO:0000256" key="13">
    <source>
        <dbReference type="PROSITE-ProRule" id="PRU00076"/>
    </source>
</evidence>
<evidence type="ECO:0000256" key="5">
    <source>
        <dbReference type="ARBA" id="ARBA00022530"/>
    </source>
</evidence>
<dbReference type="SMART" id="SM00181">
    <property type="entry name" value="EGF"/>
    <property type="match status" value="5"/>
</dbReference>
<dbReference type="PROSITE" id="PS00022">
    <property type="entry name" value="EGF_1"/>
    <property type="match status" value="1"/>
</dbReference>
<feature type="domain" description="EGF-like" evidence="15">
    <location>
        <begin position="214"/>
        <end position="252"/>
    </location>
</feature>